<dbReference type="CDD" id="cd02947">
    <property type="entry name" value="TRX_family"/>
    <property type="match status" value="1"/>
</dbReference>
<keyword evidence="1" id="KW-0479">Metal-binding</keyword>
<dbReference type="InterPro" id="IPR008972">
    <property type="entry name" value="Cupredoxin"/>
</dbReference>
<dbReference type="AlphaFoldDB" id="A0A2M7V8U9"/>
<reference evidence="5" key="1">
    <citation type="submission" date="2017-09" db="EMBL/GenBank/DDBJ databases">
        <title>Depth-based differentiation of microbial function through sediment-hosted aquifers and enrichment of novel symbionts in the deep terrestrial subsurface.</title>
        <authorList>
            <person name="Probst A.J."/>
            <person name="Ladd B."/>
            <person name="Jarett J.K."/>
            <person name="Geller-Mcgrath D.E."/>
            <person name="Sieber C.M.K."/>
            <person name="Emerson J.B."/>
            <person name="Anantharaman K."/>
            <person name="Thomas B.C."/>
            <person name="Malmstrom R."/>
            <person name="Stieglmeier M."/>
            <person name="Klingl A."/>
            <person name="Woyke T."/>
            <person name="Ryan C.M."/>
            <person name="Banfield J.F."/>
        </authorList>
    </citation>
    <scope>NUCLEOTIDE SEQUENCE [LARGE SCALE GENOMIC DNA]</scope>
</reference>
<dbReference type="SUPFAM" id="SSF49503">
    <property type="entry name" value="Cupredoxins"/>
    <property type="match status" value="1"/>
</dbReference>
<dbReference type="InterPro" id="IPR036249">
    <property type="entry name" value="Thioredoxin-like_sf"/>
</dbReference>
<dbReference type="EMBL" id="PFPL01000062">
    <property type="protein sequence ID" value="PIZ95171.1"/>
    <property type="molecule type" value="Genomic_DNA"/>
</dbReference>
<sequence>CNYTANTDTSSGGDSIVTQEENNMMENVEGEVVIDVDGQNFSFSQSEIKVKKGDKVTINFKSASGFHDFVIDEFAVATKQVQTGGESSVTFIADKAGTFEFYCSVGKHREMGMVGTLVVEDGDVMVGGTSLSGSPEAMQNDTDLSGEVNLDVDLSGDMIKQVGDKMMKDDEEDKMMKESAGIYEDYSADKLAWADSGKVVLFFKASWCPSCNALNKDVEAHLSEIPAGVHILKVDYDNSTELKKKYGITYQHSFVQVDSKGKQIAKWAGSSTLSDLVKNIK</sequence>
<accession>A0A2M7V8U9</accession>
<comment type="caution">
    <text evidence="4">The sequence shown here is derived from an EMBL/GenBank/DDBJ whole genome shotgun (WGS) entry which is preliminary data.</text>
</comment>
<dbReference type="PANTHER" id="PTHR38439:SF3">
    <property type="entry name" value="COPPER-RESISTANT CUPROPROTEIN COPI"/>
    <property type="match status" value="1"/>
</dbReference>
<evidence type="ECO:0000313" key="4">
    <source>
        <dbReference type="EMBL" id="PIZ95171.1"/>
    </source>
</evidence>
<evidence type="ECO:0000313" key="5">
    <source>
        <dbReference type="Proteomes" id="UP000231453"/>
    </source>
</evidence>
<dbReference type="GO" id="GO:0005507">
    <property type="term" value="F:copper ion binding"/>
    <property type="evidence" value="ECO:0007669"/>
    <property type="project" value="InterPro"/>
</dbReference>
<dbReference type="Gene3D" id="3.40.30.10">
    <property type="entry name" value="Glutaredoxin"/>
    <property type="match status" value="1"/>
</dbReference>
<dbReference type="Gene3D" id="2.60.40.420">
    <property type="entry name" value="Cupredoxins - blue copper proteins"/>
    <property type="match status" value="1"/>
</dbReference>
<evidence type="ECO:0000259" key="3">
    <source>
        <dbReference type="PROSITE" id="PS51352"/>
    </source>
</evidence>
<evidence type="ECO:0000256" key="1">
    <source>
        <dbReference type="ARBA" id="ARBA00022723"/>
    </source>
</evidence>
<dbReference type="GO" id="GO:0009055">
    <property type="term" value="F:electron transfer activity"/>
    <property type="evidence" value="ECO:0007669"/>
    <property type="project" value="InterPro"/>
</dbReference>
<organism evidence="4 5">
    <name type="scientific">Candidatus Magasanikbacteria bacterium CG_4_10_14_0_2_um_filter_33_14</name>
    <dbReference type="NCBI Taxonomy" id="1974636"/>
    <lineage>
        <taxon>Bacteria</taxon>
        <taxon>Candidatus Magasanikiibacteriota</taxon>
    </lineage>
</organism>
<dbReference type="InterPro" id="IPR050845">
    <property type="entry name" value="Cu-binding_ET"/>
</dbReference>
<dbReference type="PROSITE" id="PS00079">
    <property type="entry name" value="MULTICOPPER_OXIDASE1"/>
    <property type="match status" value="1"/>
</dbReference>
<dbReference type="SUPFAM" id="SSF52833">
    <property type="entry name" value="Thioredoxin-like"/>
    <property type="match status" value="1"/>
</dbReference>
<gene>
    <name evidence="4" type="ORF">COX80_04960</name>
</gene>
<protein>
    <recommendedName>
        <fullName evidence="3">Thioredoxin domain-containing protein</fullName>
    </recommendedName>
</protein>
<dbReference type="PANTHER" id="PTHR38439">
    <property type="entry name" value="AURACYANIN-B"/>
    <property type="match status" value="1"/>
</dbReference>
<dbReference type="Proteomes" id="UP000231453">
    <property type="component" value="Unassembled WGS sequence"/>
</dbReference>
<dbReference type="InterPro" id="IPR000923">
    <property type="entry name" value="BlueCu_1"/>
</dbReference>
<dbReference type="InterPro" id="IPR013766">
    <property type="entry name" value="Thioredoxin_domain"/>
</dbReference>
<dbReference type="Pfam" id="PF00127">
    <property type="entry name" value="Copper-bind"/>
    <property type="match status" value="1"/>
</dbReference>
<feature type="non-terminal residue" evidence="4">
    <location>
        <position position="1"/>
    </location>
</feature>
<dbReference type="PROSITE" id="PS51352">
    <property type="entry name" value="THIOREDOXIN_2"/>
    <property type="match status" value="1"/>
</dbReference>
<evidence type="ECO:0000256" key="2">
    <source>
        <dbReference type="ARBA" id="ARBA00023008"/>
    </source>
</evidence>
<name>A0A2M7V8U9_9BACT</name>
<feature type="domain" description="Thioredoxin" evidence="3">
    <location>
        <begin position="130"/>
        <end position="281"/>
    </location>
</feature>
<dbReference type="InterPro" id="IPR033138">
    <property type="entry name" value="Cu_oxidase_CS"/>
</dbReference>
<keyword evidence="2" id="KW-0186">Copper</keyword>
<dbReference type="Pfam" id="PF00085">
    <property type="entry name" value="Thioredoxin"/>
    <property type="match status" value="1"/>
</dbReference>
<proteinExistence type="predicted"/>